<dbReference type="Proteomes" id="UP000648075">
    <property type="component" value="Unassembled WGS sequence"/>
</dbReference>
<feature type="region of interest" description="Disordered" evidence="5">
    <location>
        <begin position="1"/>
        <end position="31"/>
    </location>
</feature>
<feature type="compositionally biased region" description="Basic residues" evidence="5">
    <location>
        <begin position="1"/>
        <end position="11"/>
    </location>
</feature>
<evidence type="ECO:0000256" key="5">
    <source>
        <dbReference type="SAM" id="MobiDB-lite"/>
    </source>
</evidence>
<sequence>MLRHGPLKIRGNRMNTEKKPRRRKSTRLSQDQRVSDILAAANDLIDTKGYENVTMVEIAERSHIVEGTVYRYFKNKDELMLRVAEDWLRLKLADLLDVSALNGTYNKLRYLIWHSLKVIVSKPAVTRYIMLEVRPRESYKTTELFSINRAYTNQLRKLFADAISSGEMKRGVPERLLRDMVFGTIEHSTWRYLRGEGDLDVDELADEIAMVVFHGMSDRQPVTNPLEASLARIEAVAERLEKAVPAG</sequence>
<evidence type="ECO:0000313" key="8">
    <source>
        <dbReference type="Proteomes" id="UP000648075"/>
    </source>
</evidence>
<dbReference type="AlphaFoldDB" id="A0A918UIN2"/>
<dbReference type="PRINTS" id="PR00455">
    <property type="entry name" value="HTHTETR"/>
</dbReference>
<feature type="domain" description="HTH tetR-type" evidence="6">
    <location>
        <begin position="31"/>
        <end position="91"/>
    </location>
</feature>
<dbReference type="InterPro" id="IPR013570">
    <property type="entry name" value="Tscrpt_reg_YsiA_C"/>
</dbReference>
<name>A0A918UIN2_9SPHN</name>
<evidence type="ECO:0000256" key="4">
    <source>
        <dbReference type="PROSITE-ProRule" id="PRU00335"/>
    </source>
</evidence>
<organism evidence="7 8">
    <name type="scientific">Novosphingobium colocasiae</name>
    <dbReference type="NCBI Taxonomy" id="1256513"/>
    <lineage>
        <taxon>Bacteria</taxon>
        <taxon>Pseudomonadati</taxon>
        <taxon>Pseudomonadota</taxon>
        <taxon>Alphaproteobacteria</taxon>
        <taxon>Sphingomonadales</taxon>
        <taxon>Sphingomonadaceae</taxon>
        <taxon>Novosphingobium</taxon>
    </lineage>
</organism>
<dbReference type="InterPro" id="IPR001647">
    <property type="entry name" value="HTH_TetR"/>
</dbReference>
<keyword evidence="2 4" id="KW-0238">DNA-binding</keyword>
<dbReference type="PANTHER" id="PTHR30055:SF234">
    <property type="entry name" value="HTH-TYPE TRANSCRIPTIONAL REGULATOR BETI"/>
    <property type="match status" value="1"/>
</dbReference>
<keyword evidence="3" id="KW-0804">Transcription</keyword>
<protein>
    <recommendedName>
        <fullName evidence="6">HTH tetR-type domain-containing protein</fullName>
    </recommendedName>
</protein>
<dbReference type="EMBL" id="BMZA01000015">
    <property type="protein sequence ID" value="GGZ13130.1"/>
    <property type="molecule type" value="Genomic_DNA"/>
</dbReference>
<dbReference type="Pfam" id="PF00440">
    <property type="entry name" value="TetR_N"/>
    <property type="match status" value="1"/>
</dbReference>
<dbReference type="PROSITE" id="PS50977">
    <property type="entry name" value="HTH_TETR_2"/>
    <property type="match status" value="1"/>
</dbReference>
<reference evidence="7" key="1">
    <citation type="journal article" date="2014" name="Int. J. Syst. Evol. Microbiol.">
        <title>Complete genome sequence of Corynebacterium casei LMG S-19264T (=DSM 44701T), isolated from a smear-ripened cheese.</title>
        <authorList>
            <consortium name="US DOE Joint Genome Institute (JGI-PGF)"/>
            <person name="Walter F."/>
            <person name="Albersmeier A."/>
            <person name="Kalinowski J."/>
            <person name="Ruckert C."/>
        </authorList>
    </citation>
    <scope>NUCLEOTIDE SEQUENCE</scope>
    <source>
        <strain evidence="7">KCTC 32255</strain>
    </source>
</reference>
<dbReference type="PANTHER" id="PTHR30055">
    <property type="entry name" value="HTH-TYPE TRANSCRIPTIONAL REGULATOR RUTR"/>
    <property type="match status" value="1"/>
</dbReference>
<evidence type="ECO:0000256" key="2">
    <source>
        <dbReference type="ARBA" id="ARBA00023125"/>
    </source>
</evidence>
<evidence type="ECO:0000259" key="6">
    <source>
        <dbReference type="PROSITE" id="PS50977"/>
    </source>
</evidence>
<dbReference type="GO" id="GO:0000976">
    <property type="term" value="F:transcription cis-regulatory region binding"/>
    <property type="evidence" value="ECO:0007669"/>
    <property type="project" value="TreeGrafter"/>
</dbReference>
<dbReference type="InterPro" id="IPR050109">
    <property type="entry name" value="HTH-type_TetR-like_transc_reg"/>
</dbReference>
<dbReference type="InterPro" id="IPR036271">
    <property type="entry name" value="Tet_transcr_reg_TetR-rel_C_sf"/>
</dbReference>
<dbReference type="Gene3D" id="1.10.357.10">
    <property type="entry name" value="Tetracycline Repressor, domain 2"/>
    <property type="match status" value="1"/>
</dbReference>
<feature type="DNA-binding region" description="H-T-H motif" evidence="4">
    <location>
        <begin position="54"/>
        <end position="73"/>
    </location>
</feature>
<comment type="caution">
    <text evidence="7">The sequence shown here is derived from an EMBL/GenBank/DDBJ whole genome shotgun (WGS) entry which is preliminary data.</text>
</comment>
<keyword evidence="8" id="KW-1185">Reference proteome</keyword>
<proteinExistence type="predicted"/>
<dbReference type="Pfam" id="PF08359">
    <property type="entry name" value="TetR_C_4"/>
    <property type="match status" value="1"/>
</dbReference>
<gene>
    <name evidence="7" type="ORF">GCM10011614_30340</name>
</gene>
<keyword evidence="1" id="KW-0805">Transcription regulation</keyword>
<dbReference type="SUPFAM" id="SSF48498">
    <property type="entry name" value="Tetracyclin repressor-like, C-terminal domain"/>
    <property type="match status" value="1"/>
</dbReference>
<accession>A0A918UIN2</accession>
<evidence type="ECO:0000256" key="1">
    <source>
        <dbReference type="ARBA" id="ARBA00023015"/>
    </source>
</evidence>
<dbReference type="GO" id="GO:0003700">
    <property type="term" value="F:DNA-binding transcription factor activity"/>
    <property type="evidence" value="ECO:0007669"/>
    <property type="project" value="TreeGrafter"/>
</dbReference>
<dbReference type="SUPFAM" id="SSF46689">
    <property type="entry name" value="Homeodomain-like"/>
    <property type="match status" value="1"/>
</dbReference>
<evidence type="ECO:0000256" key="3">
    <source>
        <dbReference type="ARBA" id="ARBA00023163"/>
    </source>
</evidence>
<dbReference type="Gene3D" id="1.10.10.60">
    <property type="entry name" value="Homeodomain-like"/>
    <property type="match status" value="1"/>
</dbReference>
<reference evidence="7" key="2">
    <citation type="submission" date="2020-09" db="EMBL/GenBank/DDBJ databases">
        <authorList>
            <person name="Sun Q."/>
            <person name="Kim S."/>
        </authorList>
    </citation>
    <scope>NUCLEOTIDE SEQUENCE</scope>
    <source>
        <strain evidence="7">KCTC 32255</strain>
    </source>
</reference>
<evidence type="ECO:0000313" key="7">
    <source>
        <dbReference type="EMBL" id="GGZ13130.1"/>
    </source>
</evidence>
<dbReference type="InterPro" id="IPR009057">
    <property type="entry name" value="Homeodomain-like_sf"/>
</dbReference>